<sequence>METHSWHRYVAIGDSLTEGLGDPAGARGEDEWLGWADRLAIILDGHARLAGERFEFANLALRGSRIGDAARTQVPRAIEVGADLVSVMIGGNDLMSPTADPDAVAAELEDVVRRLRRSGASVLLANCFDPQFAFFLRPFRGRAAVFNAHVWTIARRHGAAVLDVWGTAEFQQPSMWAADRVHLSTAGHRVLARRASHSLGVPYAESAEPPERMPGPGPSPVTEPVALPGQAPMSLPRWFVVHALPWIGRRMRRISSGDGRAPKRPIPAPVLPGGVAPAGFADGGPH</sequence>
<dbReference type="InterPro" id="IPR053140">
    <property type="entry name" value="GDSL_Rv0518-like"/>
</dbReference>
<evidence type="ECO:0000313" key="3">
    <source>
        <dbReference type="EMBL" id="GLI28708.1"/>
    </source>
</evidence>
<feature type="domain" description="SGNH hydrolase-type esterase" evidence="2">
    <location>
        <begin position="11"/>
        <end position="190"/>
    </location>
</feature>
<reference evidence="3" key="1">
    <citation type="submission" date="2022-12" db="EMBL/GenBank/DDBJ databases">
        <title>Reference genome sequencing for broad-spectrum identification of bacterial and archaeal isolates by mass spectrometry.</title>
        <authorList>
            <person name="Sekiguchi Y."/>
            <person name="Tourlousse D.M."/>
        </authorList>
    </citation>
    <scope>NUCLEOTIDE SEQUENCE</scope>
    <source>
        <strain evidence="3">14</strain>
    </source>
</reference>
<dbReference type="PANTHER" id="PTHR43784:SF2">
    <property type="entry name" value="GDSL-LIKE LIPASE_ACYLHYDROLASE, PUTATIVE (AFU_ORTHOLOGUE AFUA_2G00820)-RELATED"/>
    <property type="match status" value="1"/>
</dbReference>
<organism evidence="3 4">
    <name type="scientific">Agromyces rhizosphaerae</name>
    <dbReference type="NCBI Taxonomy" id="88374"/>
    <lineage>
        <taxon>Bacteria</taxon>
        <taxon>Bacillati</taxon>
        <taxon>Actinomycetota</taxon>
        <taxon>Actinomycetes</taxon>
        <taxon>Micrococcales</taxon>
        <taxon>Microbacteriaceae</taxon>
        <taxon>Agromyces</taxon>
    </lineage>
</organism>
<gene>
    <name evidence="3" type="ORF">ARHIZOSPH14_29500</name>
</gene>
<protein>
    <submittedName>
        <fullName evidence="3">SGNH hydrolase</fullName>
    </submittedName>
</protein>
<dbReference type="InterPro" id="IPR036514">
    <property type="entry name" value="SGNH_hydro_sf"/>
</dbReference>
<accession>A0A9W6CUH9</accession>
<keyword evidence="3" id="KW-0378">Hydrolase</keyword>
<dbReference type="RefSeq" id="WP_281886329.1">
    <property type="nucleotide sequence ID" value="NZ_BSDP01000001.1"/>
</dbReference>
<dbReference type="Pfam" id="PF13472">
    <property type="entry name" value="Lipase_GDSL_2"/>
    <property type="match status" value="1"/>
</dbReference>
<feature type="compositionally biased region" description="Pro residues" evidence="1">
    <location>
        <begin position="212"/>
        <end position="221"/>
    </location>
</feature>
<evidence type="ECO:0000256" key="1">
    <source>
        <dbReference type="SAM" id="MobiDB-lite"/>
    </source>
</evidence>
<dbReference type="AlphaFoldDB" id="A0A9W6CUH9"/>
<dbReference type="EMBL" id="BSDP01000001">
    <property type="protein sequence ID" value="GLI28708.1"/>
    <property type="molecule type" value="Genomic_DNA"/>
</dbReference>
<dbReference type="Gene3D" id="3.40.50.1110">
    <property type="entry name" value="SGNH hydrolase"/>
    <property type="match status" value="1"/>
</dbReference>
<name>A0A9W6CUH9_9MICO</name>
<dbReference type="Proteomes" id="UP001144396">
    <property type="component" value="Unassembled WGS sequence"/>
</dbReference>
<evidence type="ECO:0000259" key="2">
    <source>
        <dbReference type="Pfam" id="PF13472"/>
    </source>
</evidence>
<dbReference type="InterPro" id="IPR013830">
    <property type="entry name" value="SGNH_hydro"/>
</dbReference>
<proteinExistence type="predicted"/>
<comment type="caution">
    <text evidence="3">The sequence shown here is derived from an EMBL/GenBank/DDBJ whole genome shotgun (WGS) entry which is preliminary data.</text>
</comment>
<dbReference type="GO" id="GO:0016787">
    <property type="term" value="F:hydrolase activity"/>
    <property type="evidence" value="ECO:0007669"/>
    <property type="project" value="UniProtKB-KW"/>
</dbReference>
<feature type="region of interest" description="Disordered" evidence="1">
    <location>
        <begin position="254"/>
        <end position="286"/>
    </location>
</feature>
<dbReference type="PANTHER" id="PTHR43784">
    <property type="entry name" value="GDSL-LIKE LIPASE/ACYLHYDROLASE, PUTATIVE (AFU_ORTHOLOGUE AFUA_2G00820)-RELATED"/>
    <property type="match status" value="1"/>
</dbReference>
<dbReference type="CDD" id="cd01832">
    <property type="entry name" value="SGNH_hydrolase_like_1"/>
    <property type="match status" value="1"/>
</dbReference>
<dbReference type="SUPFAM" id="SSF52266">
    <property type="entry name" value="SGNH hydrolase"/>
    <property type="match status" value="1"/>
</dbReference>
<feature type="region of interest" description="Disordered" evidence="1">
    <location>
        <begin position="204"/>
        <end position="227"/>
    </location>
</feature>
<evidence type="ECO:0000313" key="4">
    <source>
        <dbReference type="Proteomes" id="UP001144396"/>
    </source>
</evidence>
<keyword evidence="4" id="KW-1185">Reference proteome</keyword>